<evidence type="ECO:0000256" key="6">
    <source>
        <dbReference type="SAM" id="Phobius"/>
    </source>
</evidence>
<protein>
    <submittedName>
        <fullName evidence="8">ATP-binding cassette sub-family C member 8-like</fullName>
    </submittedName>
</protein>
<feature type="transmembrane region" description="Helical" evidence="6">
    <location>
        <begin position="30"/>
        <end position="55"/>
    </location>
</feature>
<feature type="transmembrane region" description="Helical" evidence="6">
    <location>
        <begin position="179"/>
        <end position="200"/>
    </location>
</feature>
<evidence type="ECO:0000313" key="8">
    <source>
        <dbReference type="RefSeq" id="XP_022102345.1"/>
    </source>
</evidence>
<dbReference type="AlphaFoldDB" id="A0A8B7ZBZ0"/>
<feature type="transmembrane region" description="Helical" evidence="6">
    <location>
        <begin position="113"/>
        <end position="132"/>
    </location>
</feature>
<dbReference type="GO" id="GO:0016020">
    <property type="term" value="C:membrane"/>
    <property type="evidence" value="ECO:0007669"/>
    <property type="project" value="InterPro"/>
</dbReference>
<dbReference type="GO" id="GO:0006813">
    <property type="term" value="P:potassium ion transport"/>
    <property type="evidence" value="ECO:0007669"/>
    <property type="project" value="InterPro"/>
</dbReference>
<feature type="transmembrane region" description="Helical" evidence="6">
    <location>
        <begin position="76"/>
        <end position="93"/>
    </location>
</feature>
<gene>
    <name evidence="8" type="primary">LOC110985556</name>
</gene>
<keyword evidence="6" id="KW-0472">Membrane</keyword>
<keyword evidence="2" id="KW-0677">Repeat</keyword>
<dbReference type="GO" id="GO:0005524">
    <property type="term" value="F:ATP binding"/>
    <property type="evidence" value="ECO:0007669"/>
    <property type="project" value="UniProtKB-KW"/>
</dbReference>
<keyword evidence="6" id="KW-0812">Transmembrane</keyword>
<dbReference type="InterPro" id="IPR050173">
    <property type="entry name" value="ABC_transporter_C-like"/>
</dbReference>
<organism evidence="7 8">
    <name type="scientific">Acanthaster planci</name>
    <name type="common">Crown-of-thorns starfish</name>
    <dbReference type="NCBI Taxonomy" id="133434"/>
    <lineage>
        <taxon>Eukaryota</taxon>
        <taxon>Metazoa</taxon>
        <taxon>Echinodermata</taxon>
        <taxon>Eleutherozoa</taxon>
        <taxon>Asterozoa</taxon>
        <taxon>Asteroidea</taxon>
        <taxon>Valvatacea</taxon>
        <taxon>Valvatida</taxon>
        <taxon>Acanthasteridae</taxon>
        <taxon>Acanthaster</taxon>
    </lineage>
</organism>
<dbReference type="OrthoDB" id="6500128at2759"/>
<feature type="transmembrane region" description="Helical" evidence="6">
    <location>
        <begin position="315"/>
        <end position="333"/>
    </location>
</feature>
<dbReference type="KEGG" id="aplc:110985556"/>
<keyword evidence="5" id="KW-0325">Glycoprotein</keyword>
<keyword evidence="3" id="KW-0547">Nucleotide-binding</keyword>
<dbReference type="PRINTS" id="PR01092">
    <property type="entry name" value="SULFNYLUREAR"/>
</dbReference>
<dbReference type="PANTHER" id="PTHR24223:SF461">
    <property type="entry name" value="ATP-BINDING CASSETTE SUB-FAMILY C MEMBER SUR"/>
    <property type="match status" value="1"/>
</dbReference>
<accession>A0A8B7ZBZ0</accession>
<sequence>MYEEWQWFCGTNNSDLSVDLSAEWIGNTCFINGLAVLPHLAFIIFSALALFLLGFCCKYRDLPKTNYLLCYPGHSVKWLVGILSLAVLAAAIGEGVLTDETYRVWQYSTRPHYYVPSAAAFVAMLMSLVYYHHMEKWQLPVMSVPLLCYWILALVGEVLRLVNLGQHNIIDFTVLRFDVTVLMVIAYFILLLNAMNLIRIKVFRPSNRKKVFEDLQNSNMRFLNDYVNIVSNATFWWMNWIFIKGYKKPLEQDDLGDIPERHRADFNHRKFKAAFDREKARADKKGTRPSMLRIYFDAYGSVMLATALLKVTADVLNLVGPLCIGALTSYVVTLSYPVDSELLPPHYVTFGDFFANGFVLIVTMFVVLSMRVCIFNAHFKLAFTLSADVRAAIQR</sequence>
<dbReference type="PANTHER" id="PTHR24223">
    <property type="entry name" value="ATP-BINDING CASSETTE SUB-FAMILY C"/>
    <property type="match status" value="1"/>
</dbReference>
<feature type="transmembrane region" description="Helical" evidence="6">
    <location>
        <begin position="139"/>
        <end position="159"/>
    </location>
</feature>
<evidence type="ECO:0000256" key="3">
    <source>
        <dbReference type="ARBA" id="ARBA00022741"/>
    </source>
</evidence>
<dbReference type="GO" id="GO:0042626">
    <property type="term" value="F:ATPase-coupled transmembrane transporter activity"/>
    <property type="evidence" value="ECO:0007669"/>
    <property type="project" value="TreeGrafter"/>
</dbReference>
<keyword evidence="6" id="KW-1133">Transmembrane helix</keyword>
<dbReference type="Proteomes" id="UP000694845">
    <property type="component" value="Unplaced"/>
</dbReference>
<reference evidence="8" key="1">
    <citation type="submission" date="2025-08" db="UniProtKB">
        <authorList>
            <consortium name="RefSeq"/>
        </authorList>
    </citation>
    <scope>IDENTIFICATION</scope>
</reference>
<proteinExistence type="inferred from homology"/>
<name>A0A8B7ZBZ0_ACAPL</name>
<feature type="transmembrane region" description="Helical" evidence="6">
    <location>
        <begin position="353"/>
        <end position="374"/>
    </location>
</feature>
<evidence type="ECO:0000256" key="2">
    <source>
        <dbReference type="ARBA" id="ARBA00022737"/>
    </source>
</evidence>
<evidence type="ECO:0000256" key="5">
    <source>
        <dbReference type="ARBA" id="ARBA00023180"/>
    </source>
</evidence>
<dbReference type="InterPro" id="IPR000388">
    <property type="entry name" value="ABCC8/9"/>
</dbReference>
<evidence type="ECO:0000256" key="4">
    <source>
        <dbReference type="ARBA" id="ARBA00022840"/>
    </source>
</evidence>
<keyword evidence="4" id="KW-0067">ATP-binding</keyword>
<dbReference type="OMA" id="CREKSTH"/>
<evidence type="ECO:0000256" key="1">
    <source>
        <dbReference type="ARBA" id="ARBA00009726"/>
    </source>
</evidence>
<keyword evidence="7" id="KW-1185">Reference proteome</keyword>
<comment type="similarity">
    <text evidence="1">Belongs to the ABC transporter superfamily. ABCC family. Conjugate transporter (TC 3.A.1.208) subfamily.</text>
</comment>
<dbReference type="RefSeq" id="XP_022102345.1">
    <property type="nucleotide sequence ID" value="XM_022246653.1"/>
</dbReference>
<dbReference type="GeneID" id="110985556"/>
<evidence type="ECO:0000313" key="7">
    <source>
        <dbReference type="Proteomes" id="UP000694845"/>
    </source>
</evidence>
<dbReference type="GO" id="GO:0008281">
    <property type="term" value="F:sulfonylurea receptor activity"/>
    <property type="evidence" value="ECO:0007669"/>
    <property type="project" value="InterPro"/>
</dbReference>